<gene>
    <name evidence="1" type="ORF">FA95DRAFT_1577214</name>
</gene>
<organism evidence="1 2">
    <name type="scientific">Auriscalpium vulgare</name>
    <dbReference type="NCBI Taxonomy" id="40419"/>
    <lineage>
        <taxon>Eukaryota</taxon>
        <taxon>Fungi</taxon>
        <taxon>Dikarya</taxon>
        <taxon>Basidiomycota</taxon>
        <taxon>Agaricomycotina</taxon>
        <taxon>Agaricomycetes</taxon>
        <taxon>Russulales</taxon>
        <taxon>Auriscalpiaceae</taxon>
        <taxon>Auriscalpium</taxon>
    </lineage>
</organism>
<reference evidence="1" key="2">
    <citation type="journal article" date="2022" name="New Phytol.">
        <title>Evolutionary transition to the ectomycorrhizal habit in the genomes of a hyperdiverse lineage of mushroom-forming fungi.</title>
        <authorList>
            <person name="Looney B."/>
            <person name="Miyauchi S."/>
            <person name="Morin E."/>
            <person name="Drula E."/>
            <person name="Courty P.E."/>
            <person name="Kohler A."/>
            <person name="Kuo A."/>
            <person name="LaButti K."/>
            <person name="Pangilinan J."/>
            <person name="Lipzen A."/>
            <person name="Riley R."/>
            <person name="Andreopoulos W."/>
            <person name="He G."/>
            <person name="Johnson J."/>
            <person name="Nolan M."/>
            <person name="Tritt A."/>
            <person name="Barry K.W."/>
            <person name="Grigoriev I.V."/>
            <person name="Nagy L.G."/>
            <person name="Hibbett D."/>
            <person name="Henrissat B."/>
            <person name="Matheny P.B."/>
            <person name="Labbe J."/>
            <person name="Martin F.M."/>
        </authorList>
    </citation>
    <scope>NUCLEOTIDE SEQUENCE</scope>
    <source>
        <strain evidence="1">FP105234-sp</strain>
    </source>
</reference>
<evidence type="ECO:0000313" key="2">
    <source>
        <dbReference type="Proteomes" id="UP000814033"/>
    </source>
</evidence>
<dbReference type="Proteomes" id="UP000814033">
    <property type="component" value="Unassembled WGS sequence"/>
</dbReference>
<comment type="caution">
    <text evidence="1">The sequence shown here is derived from an EMBL/GenBank/DDBJ whole genome shotgun (WGS) entry which is preliminary data.</text>
</comment>
<sequence>MANNGSSSLRYLRRSGNSSRRAQDVDQSAKLWQPGSVDKWIANLEKLSDNDLSASNWSFRVSLTFNTTALYTVVQDAADDEAAFPPRPPKITYADMRRERLRKSCSISVAELVGAKRFKDAQAAGLAADLERAQATISAQHARYETLQARIAELEREKLVSHRKDGGGGAVERVLRAQISGLEGSLEAAADNTARMHTEHLHTISRLEGERDEAGACLLVANTENEVAFQLVAEKAAHLKQLSETAKQMRAGMRLKNKALKSRVAELETKCQDQDDLLVALVQETDAQKEQLQALEDEKEVLLSTVLVADEERSAIDAGKEAFSEENNQLKALVEQLRGTIASLTTEKAALESKATDQETILMELIKESDDHKDLLEAASVEKDLLLSVAAEDELALRTEKNAAIQAAANAQDEIKRLEVALDASSTAQYALSAQLASVEATSQNQQSQLDIQNTAFVALEKDMSSLELEFGAYIEKTDARVRQLDELVADKAELSEQADEKDAVIVALRERIEHLESKLESQFWSSSSPTAQPASPSTKDAPLITPPATPESSDDDIDETWPSDLPPMTSSSAKVTDRQRPILRAGVLVREALKFCHAPLPRVHIEELAHHLPTPVEYRAYALRDGWRPCHSGTKIPSPVSKPSGLRSAVWDDEEDEEVTSPTPWAPKSPSSPVGSLSPSRIPVFCPMF</sequence>
<protein>
    <submittedName>
        <fullName evidence="1">Uncharacterized protein</fullName>
    </submittedName>
</protein>
<evidence type="ECO:0000313" key="1">
    <source>
        <dbReference type="EMBL" id="KAI0040036.1"/>
    </source>
</evidence>
<name>A0ACB8R8W3_9AGAM</name>
<accession>A0ACB8R8W3</accession>
<dbReference type="EMBL" id="MU276235">
    <property type="protein sequence ID" value="KAI0040036.1"/>
    <property type="molecule type" value="Genomic_DNA"/>
</dbReference>
<proteinExistence type="predicted"/>
<reference evidence="1" key="1">
    <citation type="submission" date="2021-02" db="EMBL/GenBank/DDBJ databases">
        <authorList>
            <consortium name="DOE Joint Genome Institute"/>
            <person name="Ahrendt S."/>
            <person name="Looney B.P."/>
            <person name="Miyauchi S."/>
            <person name="Morin E."/>
            <person name="Drula E."/>
            <person name="Courty P.E."/>
            <person name="Chicoki N."/>
            <person name="Fauchery L."/>
            <person name="Kohler A."/>
            <person name="Kuo A."/>
            <person name="Labutti K."/>
            <person name="Pangilinan J."/>
            <person name="Lipzen A."/>
            <person name="Riley R."/>
            <person name="Andreopoulos W."/>
            <person name="He G."/>
            <person name="Johnson J."/>
            <person name="Barry K.W."/>
            <person name="Grigoriev I.V."/>
            <person name="Nagy L."/>
            <person name="Hibbett D."/>
            <person name="Henrissat B."/>
            <person name="Matheny P.B."/>
            <person name="Labbe J."/>
            <person name="Martin F."/>
        </authorList>
    </citation>
    <scope>NUCLEOTIDE SEQUENCE</scope>
    <source>
        <strain evidence="1">FP105234-sp</strain>
    </source>
</reference>
<keyword evidence="2" id="KW-1185">Reference proteome</keyword>